<feature type="transmembrane region" description="Helical" evidence="1">
    <location>
        <begin position="20"/>
        <end position="42"/>
    </location>
</feature>
<evidence type="ECO:0000313" key="2">
    <source>
        <dbReference type="EMBL" id="MFC6764118.1"/>
    </source>
</evidence>
<sequence>MASRSTTRDSVSSLSPLVGFGLAVAITLAAVIGVGLLAVVLVG</sequence>
<dbReference type="Proteomes" id="UP001596383">
    <property type="component" value="Unassembled WGS sequence"/>
</dbReference>
<dbReference type="AlphaFoldDB" id="A0ABD5SKY3"/>
<protein>
    <submittedName>
        <fullName evidence="2">Uncharacterized protein</fullName>
    </submittedName>
</protein>
<evidence type="ECO:0000313" key="3">
    <source>
        <dbReference type="Proteomes" id="UP001596383"/>
    </source>
</evidence>
<accession>A0ABD5SKY3</accession>
<evidence type="ECO:0000256" key="1">
    <source>
        <dbReference type="SAM" id="Phobius"/>
    </source>
</evidence>
<name>A0ABD5SKY3_9EURY</name>
<keyword evidence="1" id="KW-0472">Membrane</keyword>
<dbReference type="RefSeq" id="WP_273737210.1">
    <property type="nucleotide sequence ID" value="NZ_JAQIVI010000051.1"/>
</dbReference>
<keyword evidence="1" id="KW-0812">Transmembrane</keyword>
<comment type="caution">
    <text evidence="2">The sequence shown here is derived from an EMBL/GenBank/DDBJ whole genome shotgun (WGS) entry which is preliminary data.</text>
</comment>
<gene>
    <name evidence="2" type="ORF">ACFQE6_03360</name>
</gene>
<keyword evidence="1" id="KW-1133">Transmembrane helix</keyword>
<proteinExistence type="predicted"/>
<reference evidence="2 3" key="1">
    <citation type="journal article" date="2019" name="Int. J. Syst. Evol. Microbiol.">
        <title>The Global Catalogue of Microorganisms (GCM) 10K type strain sequencing project: providing services to taxonomists for standard genome sequencing and annotation.</title>
        <authorList>
            <consortium name="The Broad Institute Genomics Platform"/>
            <consortium name="The Broad Institute Genome Sequencing Center for Infectious Disease"/>
            <person name="Wu L."/>
            <person name="Ma J."/>
        </authorList>
    </citation>
    <scope>NUCLEOTIDE SEQUENCE [LARGE SCALE GENOMIC DNA]</scope>
    <source>
        <strain evidence="2 3">LMG 29247</strain>
    </source>
</reference>
<organism evidence="2 3">
    <name type="scientific">Natrinema soli</name>
    <dbReference type="NCBI Taxonomy" id="1930624"/>
    <lineage>
        <taxon>Archaea</taxon>
        <taxon>Methanobacteriati</taxon>
        <taxon>Methanobacteriota</taxon>
        <taxon>Stenosarchaea group</taxon>
        <taxon>Halobacteria</taxon>
        <taxon>Halobacteriales</taxon>
        <taxon>Natrialbaceae</taxon>
        <taxon>Natrinema</taxon>
    </lineage>
</organism>
<dbReference type="EMBL" id="JBHSWV010000051">
    <property type="protein sequence ID" value="MFC6764118.1"/>
    <property type="molecule type" value="Genomic_DNA"/>
</dbReference>
<keyword evidence="3" id="KW-1185">Reference proteome</keyword>